<evidence type="ECO:0000256" key="1">
    <source>
        <dbReference type="ARBA" id="ARBA00022737"/>
    </source>
</evidence>
<dbReference type="InterPro" id="IPR036770">
    <property type="entry name" value="Ankyrin_rpt-contain_sf"/>
</dbReference>
<protein>
    <recommendedName>
        <fullName evidence="6">26S proteasome non-ATPase regulatory subunit 10</fullName>
    </recommendedName>
</protein>
<evidence type="ECO:0000256" key="3">
    <source>
        <dbReference type="PROSITE-ProRule" id="PRU00023"/>
    </source>
</evidence>
<feature type="repeat" description="ANK" evidence="3">
    <location>
        <begin position="120"/>
        <end position="152"/>
    </location>
</feature>
<dbReference type="PANTHER" id="PTHR24141">
    <property type="entry name" value="2-5A-DEPENDENT RIBONUCLEASE"/>
    <property type="match status" value="1"/>
</dbReference>
<evidence type="ECO:0008006" key="6">
    <source>
        <dbReference type="Google" id="ProtNLM"/>
    </source>
</evidence>
<keyword evidence="1" id="KW-0677">Repeat</keyword>
<dbReference type="SUPFAM" id="SSF48403">
    <property type="entry name" value="Ankyrin repeat"/>
    <property type="match status" value="1"/>
</dbReference>
<evidence type="ECO:0000313" key="5">
    <source>
        <dbReference type="Proteomes" id="UP001301350"/>
    </source>
</evidence>
<name>A0AAV9IUT4_CYACA</name>
<keyword evidence="5" id="KW-1185">Reference proteome</keyword>
<keyword evidence="2 3" id="KW-0040">ANK repeat</keyword>
<dbReference type="Proteomes" id="UP001301350">
    <property type="component" value="Unassembled WGS sequence"/>
</dbReference>
<evidence type="ECO:0000313" key="4">
    <source>
        <dbReference type="EMBL" id="KAK4535909.1"/>
    </source>
</evidence>
<dbReference type="AlphaFoldDB" id="A0AAV9IUT4"/>
<dbReference type="PANTHER" id="PTHR24141:SF1">
    <property type="entry name" value="2-5A-DEPENDENT RIBONUCLEASE"/>
    <property type="match status" value="1"/>
</dbReference>
<dbReference type="EMBL" id="JANCYW010000006">
    <property type="protein sequence ID" value="KAK4535909.1"/>
    <property type="molecule type" value="Genomic_DNA"/>
</dbReference>
<dbReference type="PROSITE" id="PS50297">
    <property type="entry name" value="ANK_REP_REGION"/>
    <property type="match status" value="1"/>
</dbReference>
<dbReference type="Pfam" id="PF00023">
    <property type="entry name" value="Ank"/>
    <property type="match status" value="1"/>
</dbReference>
<dbReference type="InterPro" id="IPR002110">
    <property type="entry name" value="Ankyrin_rpt"/>
</dbReference>
<accession>A0AAV9IUT4</accession>
<gene>
    <name evidence="4" type="ORF">CDCA_CDCA06G1934</name>
</gene>
<dbReference type="GO" id="GO:0004540">
    <property type="term" value="F:RNA nuclease activity"/>
    <property type="evidence" value="ECO:0007669"/>
    <property type="project" value="TreeGrafter"/>
</dbReference>
<evidence type="ECO:0000256" key="2">
    <source>
        <dbReference type="ARBA" id="ARBA00023043"/>
    </source>
</evidence>
<dbReference type="Gene3D" id="1.25.40.20">
    <property type="entry name" value="Ankyrin repeat-containing domain"/>
    <property type="match status" value="2"/>
</dbReference>
<proteinExistence type="predicted"/>
<organism evidence="4 5">
    <name type="scientific">Cyanidium caldarium</name>
    <name type="common">Red alga</name>
    <dbReference type="NCBI Taxonomy" id="2771"/>
    <lineage>
        <taxon>Eukaryota</taxon>
        <taxon>Rhodophyta</taxon>
        <taxon>Bangiophyceae</taxon>
        <taxon>Cyanidiales</taxon>
        <taxon>Cyanidiaceae</taxon>
        <taxon>Cyanidium</taxon>
    </lineage>
</organism>
<sequence>MRADKIWASTQGLPECFDALERDDEAELERLLSDDAEQVRRVDAERRTALHWACSMRPKLVSVLLRHGADPAAVDEAGMNCVHLASCASADSTALCALLEHLRHQPPELLHQVLTAVTRSGATPLILAASKGNAVNVKQLLDADAASDLNAADRHGNTALMRATSAGHADVVRLLLQRGAAVNTAHPRTGQTAVHIACAEQRADLVACLVQRGGRECLLVSDADQRTPLDWASPAIRRQYALGESDHASAMREDA</sequence>
<dbReference type="Pfam" id="PF12796">
    <property type="entry name" value="Ank_2"/>
    <property type="match status" value="1"/>
</dbReference>
<reference evidence="4 5" key="1">
    <citation type="submission" date="2022-07" db="EMBL/GenBank/DDBJ databases">
        <title>Genome-wide signatures of adaptation to extreme environments.</title>
        <authorList>
            <person name="Cho C.H."/>
            <person name="Yoon H.S."/>
        </authorList>
    </citation>
    <scope>NUCLEOTIDE SEQUENCE [LARGE SCALE GENOMIC DNA]</scope>
    <source>
        <strain evidence="4 5">DBV 063 E5</strain>
    </source>
</reference>
<comment type="caution">
    <text evidence="4">The sequence shown here is derived from an EMBL/GenBank/DDBJ whole genome shotgun (WGS) entry which is preliminary data.</text>
</comment>
<dbReference type="GO" id="GO:0006396">
    <property type="term" value="P:RNA processing"/>
    <property type="evidence" value="ECO:0007669"/>
    <property type="project" value="TreeGrafter"/>
</dbReference>
<dbReference type="SMART" id="SM00248">
    <property type="entry name" value="ANK"/>
    <property type="match status" value="5"/>
</dbReference>
<dbReference type="GO" id="GO:0003723">
    <property type="term" value="F:RNA binding"/>
    <property type="evidence" value="ECO:0007669"/>
    <property type="project" value="TreeGrafter"/>
</dbReference>
<dbReference type="PROSITE" id="PS50088">
    <property type="entry name" value="ANK_REPEAT"/>
    <property type="match status" value="2"/>
</dbReference>
<feature type="repeat" description="ANK" evidence="3">
    <location>
        <begin position="155"/>
        <end position="187"/>
    </location>
</feature>